<evidence type="ECO:0000256" key="1">
    <source>
        <dbReference type="SAM" id="MobiDB-lite"/>
    </source>
</evidence>
<feature type="transmembrane region" description="Helical" evidence="2">
    <location>
        <begin position="232"/>
        <end position="252"/>
    </location>
</feature>
<evidence type="ECO:0008006" key="5">
    <source>
        <dbReference type="Google" id="ProtNLM"/>
    </source>
</evidence>
<keyword evidence="2" id="KW-0812">Transmembrane</keyword>
<feature type="transmembrane region" description="Helical" evidence="2">
    <location>
        <begin position="426"/>
        <end position="442"/>
    </location>
</feature>
<evidence type="ECO:0000313" key="3">
    <source>
        <dbReference type="EMBL" id="KAJ8454361.1"/>
    </source>
</evidence>
<sequence>MAMEFRLDSDADSDSDSDSVIQVSARAHAPPAARVLLSLSSRPLPSSSSPAATMPSPFYVPVLIAGMLITGSSNSLWSKWQDMQCVENCDDPNPAHHVLYEQPVWQTLQMFLGEMLCFLPVIFTWLRSRRHSQPVRLPSDSEEEPAAGAKAEIPQQHLHGWKVFLLWFPAACDLTGTTLMNVGLLYTPVSIYQMTRGALVLFVGVLSVIFLRRRLWLYQLSPALFPTHSPAFSTWISLITVMAGVSLVGLSGSMVKDAVKEPAVNVFDESSPAEPGEEPEVTKVLVGVFFILFAQIFTAAQFVIEEKIMSRYSVAPLVAVGYEGLFGAVSIVLAMPLLAHYATVSPFFDLPRGWHQMVDTPTVLWSGIVIAFSIALFNFFGLSVTRHVSATARSLTDTCRTLSIWIVSLGLGWEVLLWPISLLQVAGFALLVYGTFLFNSLVNPPRFLRPRDELISAAPTEDEGETRTLLAEESLEDTAILPSELGRSGFDVVPPEEHAHHQHSRGPTTGSVLATGEGEDRV</sequence>
<dbReference type="Proteomes" id="UP001215151">
    <property type="component" value="Unassembled WGS sequence"/>
</dbReference>
<organism evidence="3 4">
    <name type="scientific">Trametes cubensis</name>
    <dbReference type="NCBI Taxonomy" id="1111947"/>
    <lineage>
        <taxon>Eukaryota</taxon>
        <taxon>Fungi</taxon>
        <taxon>Dikarya</taxon>
        <taxon>Basidiomycota</taxon>
        <taxon>Agaricomycotina</taxon>
        <taxon>Agaricomycetes</taxon>
        <taxon>Polyporales</taxon>
        <taxon>Polyporaceae</taxon>
        <taxon>Trametes</taxon>
    </lineage>
</organism>
<dbReference type="GO" id="GO:0016020">
    <property type="term" value="C:membrane"/>
    <property type="evidence" value="ECO:0007669"/>
    <property type="project" value="TreeGrafter"/>
</dbReference>
<evidence type="ECO:0000313" key="4">
    <source>
        <dbReference type="Proteomes" id="UP001215151"/>
    </source>
</evidence>
<feature type="transmembrane region" description="Helical" evidence="2">
    <location>
        <begin position="284"/>
        <end position="304"/>
    </location>
</feature>
<dbReference type="PANTHER" id="PTHR13146">
    <property type="match status" value="1"/>
</dbReference>
<feature type="region of interest" description="Disordered" evidence="1">
    <location>
        <begin position="482"/>
        <end position="522"/>
    </location>
</feature>
<dbReference type="EMBL" id="JAPEVG010000986">
    <property type="protein sequence ID" value="KAJ8454361.1"/>
    <property type="molecule type" value="Genomic_DNA"/>
</dbReference>
<accession>A0AAD7X6A5</accession>
<dbReference type="AlphaFoldDB" id="A0AAD7X6A5"/>
<comment type="caution">
    <text evidence="3">The sequence shown here is derived from an EMBL/GenBank/DDBJ whole genome shotgun (WGS) entry which is preliminary data.</text>
</comment>
<feature type="transmembrane region" description="Helical" evidence="2">
    <location>
        <begin position="402"/>
        <end position="420"/>
    </location>
</feature>
<feature type="transmembrane region" description="Helical" evidence="2">
    <location>
        <begin position="316"/>
        <end position="342"/>
    </location>
</feature>
<keyword evidence="4" id="KW-1185">Reference proteome</keyword>
<keyword evidence="2" id="KW-1133">Transmembrane helix</keyword>
<reference evidence="3" key="1">
    <citation type="submission" date="2022-11" db="EMBL/GenBank/DDBJ databases">
        <title>Genome Sequence of Cubamyces cubensis.</title>
        <authorList>
            <person name="Buettner E."/>
        </authorList>
    </citation>
    <scope>NUCLEOTIDE SEQUENCE</scope>
    <source>
        <strain evidence="3">MPL-01</strain>
    </source>
</reference>
<feature type="transmembrane region" description="Helical" evidence="2">
    <location>
        <begin position="164"/>
        <end position="185"/>
    </location>
</feature>
<feature type="transmembrane region" description="Helical" evidence="2">
    <location>
        <begin position="108"/>
        <end position="126"/>
    </location>
</feature>
<gene>
    <name evidence="3" type="ORF">ONZ51_g13065</name>
</gene>
<keyword evidence="2" id="KW-0472">Membrane</keyword>
<feature type="transmembrane region" description="Helical" evidence="2">
    <location>
        <begin position="362"/>
        <end position="381"/>
    </location>
</feature>
<feature type="region of interest" description="Disordered" evidence="1">
    <location>
        <begin position="1"/>
        <end position="21"/>
    </location>
</feature>
<dbReference type="PANTHER" id="PTHR13146:SF0">
    <property type="entry name" value="SOLUTE CARRIER FAMILY 35 MEMBER F6"/>
    <property type="match status" value="1"/>
</dbReference>
<name>A0AAD7X6A5_9APHY</name>
<protein>
    <recommendedName>
        <fullName evidence="5">Integral membrane protein</fullName>
    </recommendedName>
</protein>
<evidence type="ECO:0000256" key="2">
    <source>
        <dbReference type="SAM" id="Phobius"/>
    </source>
</evidence>
<proteinExistence type="predicted"/>
<feature type="transmembrane region" description="Helical" evidence="2">
    <location>
        <begin position="191"/>
        <end position="211"/>
    </location>
</feature>